<dbReference type="Pfam" id="PF00543">
    <property type="entry name" value="P-II"/>
    <property type="match status" value="1"/>
</dbReference>
<dbReference type="RefSeq" id="WP_054876554.1">
    <property type="nucleotide sequence ID" value="NZ_LKET01000051.1"/>
</dbReference>
<evidence type="ECO:0000313" key="2">
    <source>
        <dbReference type="EMBL" id="KPU42812.1"/>
    </source>
</evidence>
<dbReference type="GO" id="GO:0006808">
    <property type="term" value="P:regulation of nitrogen utilization"/>
    <property type="evidence" value="ECO:0007669"/>
    <property type="project" value="InterPro"/>
</dbReference>
<keyword evidence="3" id="KW-1185">Reference proteome</keyword>
<dbReference type="STRING" id="36849.OXPF_35750"/>
<dbReference type="PROSITE" id="PS00638">
    <property type="entry name" value="PII_GLNB_CTER"/>
    <property type="match status" value="1"/>
</dbReference>
<gene>
    <name evidence="2" type="primary">glnB_4</name>
    <name evidence="2" type="ORF">OXPF_35750</name>
</gene>
<dbReference type="InterPro" id="IPR011322">
    <property type="entry name" value="N-reg_PII-like_a/b"/>
</dbReference>
<proteinExistence type="inferred from homology"/>
<dbReference type="Proteomes" id="UP000050326">
    <property type="component" value="Unassembled WGS sequence"/>
</dbReference>
<dbReference type="GO" id="GO:0005524">
    <property type="term" value="F:ATP binding"/>
    <property type="evidence" value="ECO:0007669"/>
    <property type="project" value="TreeGrafter"/>
</dbReference>
<protein>
    <submittedName>
        <fullName evidence="2">Nitrogen regulatory protein P-II</fullName>
    </submittedName>
</protein>
<accession>A0A0P9ACI5</accession>
<dbReference type="SUPFAM" id="SSF54913">
    <property type="entry name" value="GlnB-like"/>
    <property type="match status" value="1"/>
</dbReference>
<dbReference type="InterPro" id="IPR017918">
    <property type="entry name" value="N-reg_PII_CS"/>
</dbReference>
<organism evidence="2 3">
    <name type="scientific">Oxobacter pfennigii</name>
    <dbReference type="NCBI Taxonomy" id="36849"/>
    <lineage>
        <taxon>Bacteria</taxon>
        <taxon>Bacillati</taxon>
        <taxon>Bacillota</taxon>
        <taxon>Clostridia</taxon>
        <taxon>Eubacteriales</taxon>
        <taxon>Clostridiaceae</taxon>
        <taxon>Oxobacter</taxon>
    </lineage>
</organism>
<evidence type="ECO:0000256" key="1">
    <source>
        <dbReference type="RuleBase" id="RU003936"/>
    </source>
</evidence>
<comment type="similarity">
    <text evidence="1">Belongs to the P(II) protein family.</text>
</comment>
<reference evidence="2 3" key="1">
    <citation type="submission" date="2015-09" db="EMBL/GenBank/DDBJ databases">
        <title>Genome sequence of Oxobacter pfennigii DSM 3222.</title>
        <authorList>
            <person name="Poehlein A."/>
            <person name="Bengelsdorf F.R."/>
            <person name="Schiel-Bengelsdorf B."/>
            <person name="Duerre P."/>
            <person name="Daniel R."/>
        </authorList>
    </citation>
    <scope>NUCLEOTIDE SEQUENCE [LARGE SCALE GENOMIC DNA]</scope>
    <source>
        <strain evidence="2 3">DSM 3222</strain>
    </source>
</reference>
<dbReference type="InterPro" id="IPR002187">
    <property type="entry name" value="N-reg_PII"/>
</dbReference>
<dbReference type="PATRIC" id="fig|36849.3.peg.3781"/>
<comment type="caution">
    <text evidence="2">The sequence shown here is derived from an EMBL/GenBank/DDBJ whole genome shotgun (WGS) entry which is preliminary data.</text>
</comment>
<dbReference type="InterPro" id="IPR015867">
    <property type="entry name" value="N-reg_PII/ATP_PRibTrfase_C"/>
</dbReference>
<sequence length="112" mass="12324">MKKLEIIIRPDKIDELKDALYDVGVKGMTVTGVMGSGNQKGSKTFYRGTEVNVSLLHKFKIEIILGDNLVDVVIDKVLSTVKTGNIGDGKIFIYNVEDAIRIRTGEKGEKAI</sequence>
<dbReference type="GO" id="GO:0030234">
    <property type="term" value="F:enzyme regulator activity"/>
    <property type="evidence" value="ECO:0007669"/>
    <property type="project" value="InterPro"/>
</dbReference>
<dbReference type="GO" id="GO:0005829">
    <property type="term" value="C:cytosol"/>
    <property type="evidence" value="ECO:0007669"/>
    <property type="project" value="TreeGrafter"/>
</dbReference>
<dbReference type="EMBL" id="LKET01000051">
    <property type="protein sequence ID" value="KPU42812.1"/>
    <property type="molecule type" value="Genomic_DNA"/>
</dbReference>
<evidence type="ECO:0000313" key="3">
    <source>
        <dbReference type="Proteomes" id="UP000050326"/>
    </source>
</evidence>
<dbReference type="PANTHER" id="PTHR30115">
    <property type="entry name" value="NITROGEN REGULATORY PROTEIN P-II"/>
    <property type="match status" value="1"/>
</dbReference>
<dbReference type="PANTHER" id="PTHR30115:SF11">
    <property type="entry name" value="NITROGEN REGULATORY PROTEIN P-II HOMOLOG"/>
    <property type="match status" value="1"/>
</dbReference>
<dbReference type="PROSITE" id="PS51343">
    <property type="entry name" value="PII_GLNB_DOM"/>
    <property type="match status" value="1"/>
</dbReference>
<name>A0A0P9ACI5_9CLOT</name>
<dbReference type="AlphaFoldDB" id="A0A0P9ACI5"/>
<dbReference type="SMART" id="SM00938">
    <property type="entry name" value="P-II"/>
    <property type="match status" value="1"/>
</dbReference>
<dbReference type="PRINTS" id="PR00340">
    <property type="entry name" value="PIIGLNB"/>
</dbReference>
<dbReference type="Gene3D" id="3.30.70.120">
    <property type="match status" value="1"/>
</dbReference>
<dbReference type="OrthoDB" id="9802729at2"/>